<dbReference type="GO" id="GO:0006508">
    <property type="term" value="P:proteolysis"/>
    <property type="evidence" value="ECO:0007669"/>
    <property type="project" value="InterPro"/>
</dbReference>
<keyword evidence="1" id="KW-1015">Disulfide bond</keyword>
<dbReference type="PANTHER" id="PTHR24276">
    <property type="entry name" value="POLYSERASE-RELATED"/>
    <property type="match status" value="1"/>
</dbReference>
<dbReference type="PROSITE" id="PS00134">
    <property type="entry name" value="TRYPSIN_HIS"/>
    <property type="match status" value="1"/>
</dbReference>
<name>A0A0K1QG63_9BACT</name>
<evidence type="ECO:0000256" key="2">
    <source>
        <dbReference type="SAM" id="MobiDB-lite"/>
    </source>
</evidence>
<accession>A0A0K1QG63</accession>
<dbReference type="InterPro" id="IPR018114">
    <property type="entry name" value="TRYPSIN_HIS"/>
</dbReference>
<reference evidence="4 5" key="1">
    <citation type="submission" date="2015-08" db="EMBL/GenBank/DDBJ databases">
        <authorList>
            <person name="Babu N.S."/>
            <person name="Beckwith C.J."/>
            <person name="Beseler K.G."/>
            <person name="Brison A."/>
            <person name="Carone J.V."/>
            <person name="Caskin T.P."/>
            <person name="Diamond M."/>
            <person name="Durham M.E."/>
            <person name="Foxe J.M."/>
            <person name="Go M."/>
            <person name="Henderson B.A."/>
            <person name="Jones I.B."/>
            <person name="McGettigan J.A."/>
            <person name="Micheletti S.J."/>
            <person name="Nasrallah M.E."/>
            <person name="Ortiz D."/>
            <person name="Piller C.R."/>
            <person name="Privatt S.R."/>
            <person name="Schneider S.L."/>
            <person name="Sharp S."/>
            <person name="Smith T.C."/>
            <person name="Stanton J.D."/>
            <person name="Ullery H.E."/>
            <person name="Wilson R.J."/>
            <person name="Serrano M.G."/>
            <person name="Buck G."/>
            <person name="Lee V."/>
            <person name="Wang Y."/>
            <person name="Carvalho R."/>
            <person name="Voegtly L."/>
            <person name="Shi R."/>
            <person name="Duckworth R."/>
            <person name="Johnson A."/>
            <person name="Loviza R."/>
            <person name="Walstead R."/>
            <person name="Shah Z."/>
            <person name="Kiflezghi M."/>
            <person name="Wade K."/>
            <person name="Ball S.L."/>
            <person name="Bradley K.W."/>
            <person name="Asai D.J."/>
            <person name="Bowman C.A."/>
            <person name="Russell D.A."/>
            <person name="Pope W.H."/>
            <person name="Jacobs-Sera D."/>
            <person name="Hendrix R.W."/>
            <person name="Hatfull G.F."/>
        </authorList>
    </citation>
    <scope>NUCLEOTIDE SEQUENCE [LARGE SCALE GENOMIC DNA]</scope>
    <source>
        <strain evidence="4 5">DSM 27648</strain>
    </source>
</reference>
<dbReference type="PANTHER" id="PTHR24276:SF98">
    <property type="entry name" value="FI18310P1-RELATED"/>
    <property type="match status" value="1"/>
</dbReference>
<dbReference type="InterPro" id="IPR001254">
    <property type="entry name" value="Trypsin_dom"/>
</dbReference>
<dbReference type="PROSITE" id="PS50240">
    <property type="entry name" value="TRYPSIN_DOM"/>
    <property type="match status" value="1"/>
</dbReference>
<evidence type="ECO:0000313" key="4">
    <source>
        <dbReference type="EMBL" id="AKV04751.1"/>
    </source>
</evidence>
<feature type="domain" description="Peptidase S1" evidence="3">
    <location>
        <begin position="32"/>
        <end position="251"/>
    </location>
</feature>
<dbReference type="InterPro" id="IPR043504">
    <property type="entry name" value="Peptidase_S1_PA_chymotrypsin"/>
</dbReference>
<dbReference type="STRING" id="1391654.AKJ09_11414"/>
<protein>
    <recommendedName>
        <fullName evidence="3">Peptidase S1 domain-containing protein</fullName>
    </recommendedName>
</protein>
<dbReference type="SUPFAM" id="SSF50494">
    <property type="entry name" value="Trypsin-like serine proteases"/>
    <property type="match status" value="1"/>
</dbReference>
<sequence>MLGVVAASCSSSESHDPSGGTEGPTGKSRSPIINGDPDTTHSAVVAIIASSSSATTLCSGTIVKVDAANHIGWVLTAAHCVATPPTIVLAGSDFSKVDVTRYLPIDFTFDSRYQQGGDAGQRFDFAMIRIGGVDATTPTIPVTTANDGLTVGQNVLALGFGRTRLIDAGTDTNTLRRSATLTISALDTNLIAYDLRERGICEGDSGGPDLVTVNGVDTVVGVHSFIVNDCDGQGVSGRVSGDLEFIDAALAEPLPTRDCDLCTKIVNSGNQECALITTACLTNPDCAGFYTCPNATTSPGAAQACLQKFPQAQGPVIAASQCPCNRSCADVCASTPACQGVPKCGFAVQGACGTCTEGGCCQQLLDCSADANCYQCLVKGNGDSSCASSQLHQQLTACINSQCQQQCATAAQNNWAQGSGATALGGTTSYQGGTSNCSAAGGRRVDDYAAWLGGLVALATALVRRRASKLERSTRGE</sequence>
<dbReference type="GO" id="GO:0004252">
    <property type="term" value="F:serine-type endopeptidase activity"/>
    <property type="evidence" value="ECO:0007669"/>
    <property type="project" value="InterPro"/>
</dbReference>
<dbReference type="EMBL" id="CP012333">
    <property type="protein sequence ID" value="AKV04751.1"/>
    <property type="molecule type" value="Genomic_DNA"/>
</dbReference>
<dbReference type="InterPro" id="IPR050430">
    <property type="entry name" value="Peptidase_S1"/>
</dbReference>
<dbReference type="Gene3D" id="2.40.10.10">
    <property type="entry name" value="Trypsin-like serine proteases"/>
    <property type="match status" value="1"/>
</dbReference>
<proteinExistence type="predicted"/>
<dbReference type="InterPro" id="IPR009003">
    <property type="entry name" value="Peptidase_S1_PA"/>
</dbReference>
<dbReference type="KEGG" id="llu:AKJ09_11414"/>
<evidence type="ECO:0000313" key="5">
    <source>
        <dbReference type="Proteomes" id="UP000064967"/>
    </source>
</evidence>
<organism evidence="4 5">
    <name type="scientific">Labilithrix luteola</name>
    <dbReference type="NCBI Taxonomy" id="1391654"/>
    <lineage>
        <taxon>Bacteria</taxon>
        <taxon>Pseudomonadati</taxon>
        <taxon>Myxococcota</taxon>
        <taxon>Polyangia</taxon>
        <taxon>Polyangiales</taxon>
        <taxon>Labilitrichaceae</taxon>
        <taxon>Labilithrix</taxon>
    </lineage>
</organism>
<gene>
    <name evidence="4" type="ORF">AKJ09_11414</name>
</gene>
<dbReference type="Pfam" id="PF00089">
    <property type="entry name" value="Trypsin"/>
    <property type="match status" value="1"/>
</dbReference>
<evidence type="ECO:0000259" key="3">
    <source>
        <dbReference type="PROSITE" id="PS50240"/>
    </source>
</evidence>
<evidence type="ECO:0000256" key="1">
    <source>
        <dbReference type="ARBA" id="ARBA00023157"/>
    </source>
</evidence>
<dbReference type="AlphaFoldDB" id="A0A0K1QG63"/>
<dbReference type="Proteomes" id="UP000064967">
    <property type="component" value="Chromosome"/>
</dbReference>
<dbReference type="SMART" id="SM00020">
    <property type="entry name" value="Tryp_SPc"/>
    <property type="match status" value="1"/>
</dbReference>
<keyword evidence="5" id="KW-1185">Reference proteome</keyword>
<feature type="region of interest" description="Disordered" evidence="2">
    <location>
        <begin position="7"/>
        <end position="35"/>
    </location>
</feature>